<feature type="transmembrane region" description="Helical" evidence="1">
    <location>
        <begin position="5"/>
        <end position="24"/>
    </location>
</feature>
<gene>
    <name evidence="2" type="ORF">GCM10022409_30620</name>
</gene>
<keyword evidence="3" id="KW-1185">Reference proteome</keyword>
<comment type="caution">
    <text evidence="2">The sequence shown here is derived from an EMBL/GenBank/DDBJ whole genome shotgun (WGS) entry which is preliminary data.</text>
</comment>
<keyword evidence="1" id="KW-0812">Transmembrane</keyword>
<sequence>MVGIFLIIFAALGVLFVPFVVVVFEFKKLVLPLLGTLLVAAFWLFLGLMKEVFRVDFDLDAQHIALHYTWFPSRTIITRVSFSAIEYLRLRRCSYGPANLELLYLNVNRKPVTVLLHTQFDEVLLNTQLEWLRPALGAKIFPMVEIDD</sequence>
<evidence type="ECO:0000313" key="2">
    <source>
        <dbReference type="EMBL" id="GAA4042564.1"/>
    </source>
</evidence>
<name>A0ABP7UFX1_9BACT</name>
<feature type="transmembrane region" description="Helical" evidence="1">
    <location>
        <begin position="30"/>
        <end position="49"/>
    </location>
</feature>
<organism evidence="2 3">
    <name type="scientific">Hymenobacter glaciei</name>
    <dbReference type="NCBI Taxonomy" id="877209"/>
    <lineage>
        <taxon>Bacteria</taxon>
        <taxon>Pseudomonadati</taxon>
        <taxon>Bacteroidota</taxon>
        <taxon>Cytophagia</taxon>
        <taxon>Cytophagales</taxon>
        <taxon>Hymenobacteraceae</taxon>
        <taxon>Hymenobacter</taxon>
    </lineage>
</organism>
<proteinExistence type="predicted"/>
<keyword evidence="1" id="KW-1133">Transmembrane helix</keyword>
<accession>A0ABP7UFX1</accession>
<evidence type="ECO:0008006" key="4">
    <source>
        <dbReference type="Google" id="ProtNLM"/>
    </source>
</evidence>
<evidence type="ECO:0000313" key="3">
    <source>
        <dbReference type="Proteomes" id="UP001501469"/>
    </source>
</evidence>
<dbReference type="EMBL" id="BAABDK010000025">
    <property type="protein sequence ID" value="GAA4042564.1"/>
    <property type="molecule type" value="Genomic_DNA"/>
</dbReference>
<evidence type="ECO:0000256" key="1">
    <source>
        <dbReference type="SAM" id="Phobius"/>
    </source>
</evidence>
<protein>
    <recommendedName>
        <fullName evidence="4">DUF304 domain-containing protein</fullName>
    </recommendedName>
</protein>
<keyword evidence="1" id="KW-0472">Membrane</keyword>
<reference evidence="3" key="1">
    <citation type="journal article" date="2019" name="Int. J. Syst. Evol. Microbiol.">
        <title>The Global Catalogue of Microorganisms (GCM) 10K type strain sequencing project: providing services to taxonomists for standard genome sequencing and annotation.</title>
        <authorList>
            <consortium name="The Broad Institute Genomics Platform"/>
            <consortium name="The Broad Institute Genome Sequencing Center for Infectious Disease"/>
            <person name="Wu L."/>
            <person name="Ma J."/>
        </authorList>
    </citation>
    <scope>NUCLEOTIDE SEQUENCE [LARGE SCALE GENOMIC DNA]</scope>
    <source>
        <strain evidence="3">JCM 17225</strain>
    </source>
</reference>
<dbReference type="Proteomes" id="UP001501469">
    <property type="component" value="Unassembled WGS sequence"/>
</dbReference>